<sequence>MVAMTGEQGLARRTTRLENDVEAIYDLLTDVRTALDVHTARLDAIDTTLDSHTATLDAHTATLDAHTATLDAHTARFDTIDTTLAEVLRRLPDPS</sequence>
<evidence type="ECO:0000313" key="2">
    <source>
        <dbReference type="Proteomes" id="UP001500621"/>
    </source>
</evidence>
<proteinExistence type="predicted"/>
<organism evidence="1 2">
    <name type="scientific">Nocardioides nanhaiensis</name>
    <dbReference type="NCBI Taxonomy" id="1476871"/>
    <lineage>
        <taxon>Bacteria</taxon>
        <taxon>Bacillati</taxon>
        <taxon>Actinomycetota</taxon>
        <taxon>Actinomycetes</taxon>
        <taxon>Propionibacteriales</taxon>
        <taxon>Nocardioidaceae</taxon>
        <taxon>Nocardioides</taxon>
    </lineage>
</organism>
<name>A0ABP8WXT7_9ACTN</name>
<protein>
    <recommendedName>
        <fullName evidence="3">t-SNARE coiled-coil homology domain-containing protein</fullName>
    </recommendedName>
</protein>
<comment type="caution">
    <text evidence="1">The sequence shown here is derived from an EMBL/GenBank/DDBJ whole genome shotgun (WGS) entry which is preliminary data.</text>
</comment>
<evidence type="ECO:0008006" key="3">
    <source>
        <dbReference type="Google" id="ProtNLM"/>
    </source>
</evidence>
<reference evidence="2" key="1">
    <citation type="journal article" date="2019" name="Int. J. Syst. Evol. Microbiol.">
        <title>The Global Catalogue of Microorganisms (GCM) 10K type strain sequencing project: providing services to taxonomists for standard genome sequencing and annotation.</title>
        <authorList>
            <consortium name="The Broad Institute Genomics Platform"/>
            <consortium name="The Broad Institute Genome Sequencing Center for Infectious Disease"/>
            <person name="Wu L."/>
            <person name="Ma J."/>
        </authorList>
    </citation>
    <scope>NUCLEOTIDE SEQUENCE [LARGE SCALE GENOMIC DNA]</scope>
    <source>
        <strain evidence="2">JCM 18127</strain>
    </source>
</reference>
<gene>
    <name evidence="1" type="ORF">GCM10023226_39770</name>
</gene>
<keyword evidence="2" id="KW-1185">Reference proteome</keyword>
<evidence type="ECO:0000313" key="1">
    <source>
        <dbReference type="EMBL" id="GAA4697362.1"/>
    </source>
</evidence>
<dbReference type="EMBL" id="BAABIM010000005">
    <property type="protein sequence ID" value="GAA4697362.1"/>
    <property type="molecule type" value="Genomic_DNA"/>
</dbReference>
<dbReference type="Proteomes" id="UP001500621">
    <property type="component" value="Unassembled WGS sequence"/>
</dbReference>
<accession>A0ABP8WXT7</accession>